<dbReference type="Proteomes" id="UP000078540">
    <property type="component" value="Unassembled WGS sequence"/>
</dbReference>
<protein>
    <submittedName>
        <fullName evidence="1">Uncharacterized protein</fullName>
    </submittedName>
</protein>
<dbReference type="EMBL" id="KQ976604">
    <property type="protein sequence ID" value="KYM79400.1"/>
    <property type="molecule type" value="Genomic_DNA"/>
</dbReference>
<evidence type="ECO:0000313" key="1">
    <source>
        <dbReference type="EMBL" id="KYM79400.1"/>
    </source>
</evidence>
<sequence length="63" mass="7182">MEDWAMNCDTDVIDGRVDCLECKQRKRAHLRDREVAFNKPPFASAVRVALPPEVVEPRCLLGN</sequence>
<name>A0A195B545_9HYME</name>
<evidence type="ECO:0000313" key="2">
    <source>
        <dbReference type="Proteomes" id="UP000078540"/>
    </source>
</evidence>
<accession>A0A195B545</accession>
<dbReference type="AlphaFoldDB" id="A0A195B545"/>
<organism evidence="1 2">
    <name type="scientific">Atta colombica</name>
    <dbReference type="NCBI Taxonomy" id="520822"/>
    <lineage>
        <taxon>Eukaryota</taxon>
        <taxon>Metazoa</taxon>
        <taxon>Ecdysozoa</taxon>
        <taxon>Arthropoda</taxon>
        <taxon>Hexapoda</taxon>
        <taxon>Insecta</taxon>
        <taxon>Pterygota</taxon>
        <taxon>Neoptera</taxon>
        <taxon>Endopterygota</taxon>
        <taxon>Hymenoptera</taxon>
        <taxon>Apocrita</taxon>
        <taxon>Aculeata</taxon>
        <taxon>Formicoidea</taxon>
        <taxon>Formicidae</taxon>
        <taxon>Myrmicinae</taxon>
        <taxon>Atta</taxon>
    </lineage>
</organism>
<keyword evidence="2" id="KW-1185">Reference proteome</keyword>
<proteinExistence type="predicted"/>
<reference evidence="1 2" key="1">
    <citation type="submission" date="2015-09" db="EMBL/GenBank/DDBJ databases">
        <title>Atta colombica WGS genome.</title>
        <authorList>
            <person name="Nygaard S."/>
            <person name="Hu H."/>
            <person name="Boomsma J."/>
            <person name="Zhang G."/>
        </authorList>
    </citation>
    <scope>NUCLEOTIDE SEQUENCE [LARGE SCALE GENOMIC DNA]</scope>
    <source>
        <strain evidence="1">Treedump-2</strain>
        <tissue evidence="1">Whole body</tissue>
    </source>
</reference>
<gene>
    <name evidence="1" type="ORF">ALC53_10195</name>
</gene>